<comment type="similarity">
    <text evidence="1">Belongs to the ATP-dependent AMP-binding enzyme family.</text>
</comment>
<evidence type="ECO:0000259" key="5">
    <source>
        <dbReference type="Pfam" id="PF00501"/>
    </source>
</evidence>
<accession>A0ABT1FKY5</accession>
<dbReference type="Pfam" id="PF00501">
    <property type="entry name" value="AMP-binding"/>
    <property type="match status" value="1"/>
</dbReference>
<evidence type="ECO:0000256" key="1">
    <source>
        <dbReference type="ARBA" id="ARBA00006432"/>
    </source>
</evidence>
<dbReference type="Gene3D" id="3.40.50.12780">
    <property type="entry name" value="N-terminal domain of ligase-like"/>
    <property type="match status" value="1"/>
</dbReference>
<sequence>MAKTKLIPRTPSAYDPPLLIKTLFAQAVRYNPQREIVYRDLFRMNYTTFDKRVRQLANVLTNAGVQAGDTVAVMDWDSHRYLECFFCIPCLGAILHTINVRLSPAQILYTMNHAEDKVVIVHEDFVPILEAIKGQLTTVEKYIIISDKVYTNPEAEIITTTFALEGEYERLVNDANDQFEFSDFEEDSIATTFYTTGTTGNPKGVYFSHRQLVMHTFCLLAYFPGYRALPLDNRDVYMPITPLFHVHGWGFPLLATMLNFKQVYPGRYEPEMLLKLLLKEKVTFSHCVPTILNMLVNSPVAKQVDLSKWNVLIGGSALTRGLAKAALELGINVTQGYGMSETAPIMSVVHLNEELEKLPIEEQLEFRTKAGKIAPFVELKLMDEEGNFLPHDGETVGELVARGPWMTQGYYKEKEASEKLWAGGWLHTGDVATIGPDYYVTIADRVKDVIKTGGEWVSSLDIENLLSQIEGIAESAVVGFPDPKWGERPHAILVIKPDYQEKLTPESIKSTLQAKVDSGEINRWYVPDQIKFVPEIPKTSVGKIDKKRIRSEMKEMILSN</sequence>
<dbReference type="InterPro" id="IPR042099">
    <property type="entry name" value="ANL_N_sf"/>
</dbReference>
<dbReference type="Pfam" id="PF13193">
    <property type="entry name" value="AMP-binding_C"/>
    <property type="match status" value="1"/>
</dbReference>
<dbReference type="InterPro" id="IPR000873">
    <property type="entry name" value="AMP-dep_synth/lig_dom"/>
</dbReference>
<keyword evidence="8" id="KW-1185">Reference proteome</keyword>
<dbReference type="Gene3D" id="3.30.300.30">
    <property type="match status" value="1"/>
</dbReference>
<name>A0ABT1FKY5_9BACT</name>
<comment type="caution">
    <text evidence="7">The sequence shown here is derived from an EMBL/GenBank/DDBJ whole genome shotgun (WGS) entry which is preliminary data.</text>
</comment>
<dbReference type="NCBIfam" id="NF004837">
    <property type="entry name" value="PRK06187.1"/>
    <property type="match status" value="1"/>
</dbReference>
<evidence type="ECO:0000259" key="6">
    <source>
        <dbReference type="Pfam" id="PF13193"/>
    </source>
</evidence>
<evidence type="ECO:0000256" key="4">
    <source>
        <dbReference type="ARBA" id="ARBA00023098"/>
    </source>
</evidence>
<organism evidence="7 8">
    <name type="scientific">Runella salmonicolor</name>
    <dbReference type="NCBI Taxonomy" id="2950278"/>
    <lineage>
        <taxon>Bacteria</taxon>
        <taxon>Pseudomonadati</taxon>
        <taxon>Bacteroidota</taxon>
        <taxon>Cytophagia</taxon>
        <taxon>Cytophagales</taxon>
        <taxon>Spirosomataceae</taxon>
        <taxon>Runella</taxon>
    </lineage>
</organism>
<reference evidence="7 8" key="1">
    <citation type="submission" date="2022-06" db="EMBL/GenBank/DDBJ databases">
        <title>Runella sp. S5 genome sequencing.</title>
        <authorList>
            <person name="Park S."/>
        </authorList>
    </citation>
    <scope>NUCLEOTIDE SEQUENCE [LARGE SCALE GENOMIC DNA]</scope>
    <source>
        <strain evidence="7 8">S5</strain>
    </source>
</reference>
<protein>
    <submittedName>
        <fullName evidence="7">Fatty acid--CoA ligase</fullName>
    </submittedName>
</protein>
<keyword evidence="4" id="KW-0443">Lipid metabolism</keyword>
<evidence type="ECO:0000256" key="3">
    <source>
        <dbReference type="ARBA" id="ARBA00022832"/>
    </source>
</evidence>
<feature type="domain" description="AMP-binding enzyme C-terminal" evidence="6">
    <location>
        <begin position="462"/>
        <end position="543"/>
    </location>
</feature>
<gene>
    <name evidence="7" type="ORF">NCI00_08330</name>
</gene>
<dbReference type="Proteomes" id="UP001204772">
    <property type="component" value="Unassembled WGS sequence"/>
</dbReference>
<dbReference type="EMBL" id="JAMZEL010000002">
    <property type="protein sequence ID" value="MCP1382426.1"/>
    <property type="molecule type" value="Genomic_DNA"/>
</dbReference>
<proteinExistence type="inferred from homology"/>
<dbReference type="PANTHER" id="PTHR43859">
    <property type="entry name" value="ACYL-ACTIVATING ENZYME"/>
    <property type="match status" value="1"/>
</dbReference>
<dbReference type="PANTHER" id="PTHR43859:SF4">
    <property type="entry name" value="BUTANOATE--COA LIGASE AAE1-RELATED"/>
    <property type="match status" value="1"/>
</dbReference>
<dbReference type="InterPro" id="IPR045851">
    <property type="entry name" value="AMP-bd_C_sf"/>
</dbReference>
<dbReference type="GO" id="GO:0016874">
    <property type="term" value="F:ligase activity"/>
    <property type="evidence" value="ECO:0007669"/>
    <property type="project" value="UniProtKB-KW"/>
</dbReference>
<evidence type="ECO:0000313" key="7">
    <source>
        <dbReference type="EMBL" id="MCP1382426.1"/>
    </source>
</evidence>
<keyword evidence="2 7" id="KW-0436">Ligase</keyword>
<evidence type="ECO:0000256" key="2">
    <source>
        <dbReference type="ARBA" id="ARBA00022598"/>
    </source>
</evidence>
<dbReference type="SUPFAM" id="SSF56801">
    <property type="entry name" value="Acetyl-CoA synthetase-like"/>
    <property type="match status" value="1"/>
</dbReference>
<feature type="domain" description="AMP-dependent synthetase/ligase" evidence="5">
    <location>
        <begin position="25"/>
        <end position="411"/>
    </location>
</feature>
<dbReference type="RefSeq" id="WP_253526662.1">
    <property type="nucleotide sequence ID" value="NZ_JAMZEL010000002.1"/>
</dbReference>
<dbReference type="InterPro" id="IPR025110">
    <property type="entry name" value="AMP-bd_C"/>
</dbReference>
<evidence type="ECO:0000313" key="8">
    <source>
        <dbReference type="Proteomes" id="UP001204772"/>
    </source>
</evidence>
<keyword evidence="3" id="KW-0276">Fatty acid metabolism</keyword>